<dbReference type="AlphaFoldDB" id="A0A1E2RV27"/>
<evidence type="ECO:0000256" key="1">
    <source>
        <dbReference type="SAM" id="MobiDB-lite"/>
    </source>
</evidence>
<dbReference type="Proteomes" id="UP000095087">
    <property type="component" value="Unassembled WGS sequence"/>
</dbReference>
<reference evidence="2 3" key="1">
    <citation type="submission" date="2016-07" db="EMBL/GenBank/DDBJ databases">
        <title>Draft genome sequence of Methyloligella halotolerans C2T (VKM B-2706T=CCUG 61687T=DSM 25045T), a halotolerant polyhydroxybutyrate accumulating methylotroph.</title>
        <authorList>
            <person name="Vasilenko O.V."/>
            <person name="Doronina N.V."/>
            <person name="Poroshina M.N."/>
            <person name="Tarlachkov S.V."/>
            <person name="Trotsenko Y.A."/>
        </authorList>
    </citation>
    <scope>NUCLEOTIDE SEQUENCE [LARGE SCALE GENOMIC DNA]</scope>
    <source>
        <strain evidence="2 3">VKM B-2706</strain>
    </source>
</reference>
<accession>A0A1E2RV27</accession>
<evidence type="ECO:0000313" key="2">
    <source>
        <dbReference type="EMBL" id="ODA66061.1"/>
    </source>
</evidence>
<comment type="caution">
    <text evidence="2">The sequence shown here is derived from an EMBL/GenBank/DDBJ whole genome shotgun (WGS) entry which is preliminary data.</text>
</comment>
<organism evidence="2 3">
    <name type="scientific">Methyloligella halotolerans</name>
    <dbReference type="NCBI Taxonomy" id="1177755"/>
    <lineage>
        <taxon>Bacteria</taxon>
        <taxon>Pseudomonadati</taxon>
        <taxon>Pseudomonadota</taxon>
        <taxon>Alphaproteobacteria</taxon>
        <taxon>Hyphomicrobiales</taxon>
        <taxon>Hyphomicrobiaceae</taxon>
        <taxon>Methyloligella</taxon>
    </lineage>
</organism>
<feature type="compositionally biased region" description="Basic and acidic residues" evidence="1">
    <location>
        <begin position="273"/>
        <end position="292"/>
    </location>
</feature>
<evidence type="ECO:0000313" key="3">
    <source>
        <dbReference type="Proteomes" id="UP000095087"/>
    </source>
</evidence>
<dbReference type="STRING" id="1177755.A7A08_03076"/>
<proteinExistence type="predicted"/>
<dbReference type="EMBL" id="MASI01000011">
    <property type="protein sequence ID" value="ODA66061.1"/>
    <property type="molecule type" value="Genomic_DNA"/>
</dbReference>
<dbReference type="RefSeq" id="WP_342586699.1">
    <property type="nucleotide sequence ID" value="NZ_MASI01000011.1"/>
</dbReference>
<feature type="compositionally biased region" description="Basic and acidic residues" evidence="1">
    <location>
        <begin position="336"/>
        <end position="346"/>
    </location>
</feature>
<protein>
    <submittedName>
        <fullName evidence="2">Uncharacterized protein</fullName>
    </submittedName>
</protein>
<name>A0A1E2RV27_9HYPH</name>
<feature type="compositionally biased region" description="Low complexity" evidence="1">
    <location>
        <begin position="133"/>
        <end position="147"/>
    </location>
</feature>
<gene>
    <name evidence="2" type="ORF">A7A08_03076</name>
</gene>
<feature type="region of interest" description="Disordered" evidence="1">
    <location>
        <begin position="133"/>
        <end position="210"/>
    </location>
</feature>
<feature type="compositionally biased region" description="Low complexity" evidence="1">
    <location>
        <begin position="324"/>
        <end position="333"/>
    </location>
</feature>
<feature type="region of interest" description="Disordered" evidence="1">
    <location>
        <begin position="86"/>
        <end position="112"/>
    </location>
</feature>
<keyword evidence="3" id="KW-1185">Reference proteome</keyword>
<sequence>MPTLLKPDAAELLLLLWVLHDGEAHGITPDSMPERPSQGLTSVAIDKSVPVAFWHAAGFHVAGARAVRIDMLERLSDMIRQRVSWRPPTEQAGIEPVKPDTEAQAEDETNEPAVMAEAQPSDGAPAAILEAEAPAETSAAAQTETAADIPNQTAQTDGQAAPGDDKQDKPQPALSRMRSDALAKRAGISKKKKQAPSNEPPSGATGDGGFRVVPELMSVVGCSGEDFTSILKALGFRCQRTPLPPAPEETKPEAPAPAADAAQGSDPSPVAAEKTEAKASVEPEERFDEVWRPSRRAQNRPQERGARRGGGAPKQEGQRKRNRPPQNRNNGKPNRPPRERREKAPDPAHSPFAALEQLKRNMMSRGSEGN</sequence>
<feature type="region of interest" description="Disordered" evidence="1">
    <location>
        <begin position="239"/>
        <end position="355"/>
    </location>
</feature>